<sequence>MGGAGVAATAAPVPIGGAPATERPGPREAPAAGRFLVDSGGADVAVVATLVVSGGSAGGAAGAGGRTAAATTSIATTTPAHAPASSTAPRDSIPPVVRTHRRCSPDVAWVSSERATGDAGEGSRQPVA</sequence>
<evidence type="ECO:0000256" key="1">
    <source>
        <dbReference type="SAM" id="MobiDB-lite"/>
    </source>
</evidence>
<proteinExistence type="predicted"/>
<dbReference type="EMBL" id="FNUJ01000001">
    <property type="protein sequence ID" value="SEF21208.1"/>
    <property type="molecule type" value="Genomic_DNA"/>
</dbReference>
<dbReference type="Proteomes" id="UP000198878">
    <property type="component" value="Unassembled WGS sequence"/>
</dbReference>
<evidence type="ECO:0000313" key="2">
    <source>
        <dbReference type="EMBL" id="SEF21208.1"/>
    </source>
</evidence>
<keyword evidence="3" id="KW-1185">Reference proteome</keyword>
<reference evidence="3" key="1">
    <citation type="submission" date="2016-10" db="EMBL/GenBank/DDBJ databases">
        <authorList>
            <person name="Varghese N."/>
            <person name="Submissions S."/>
        </authorList>
    </citation>
    <scope>NUCLEOTIDE SEQUENCE [LARGE SCALE GENOMIC DNA]</scope>
    <source>
        <strain evidence="3">DSM 44654</strain>
    </source>
</reference>
<evidence type="ECO:0000313" key="3">
    <source>
        <dbReference type="Proteomes" id="UP000198878"/>
    </source>
</evidence>
<organism evidence="2 3">
    <name type="scientific">Amycolatopsis pretoriensis</name>
    <dbReference type="NCBI Taxonomy" id="218821"/>
    <lineage>
        <taxon>Bacteria</taxon>
        <taxon>Bacillati</taxon>
        <taxon>Actinomycetota</taxon>
        <taxon>Actinomycetes</taxon>
        <taxon>Pseudonocardiales</taxon>
        <taxon>Pseudonocardiaceae</taxon>
        <taxon>Amycolatopsis</taxon>
    </lineage>
</organism>
<dbReference type="AlphaFoldDB" id="A0A1H5Q734"/>
<accession>A0A1H5Q734</accession>
<dbReference type="STRING" id="218821.SAMN05421837_101767"/>
<gene>
    <name evidence="2" type="ORF">SAMN05421837_101767</name>
</gene>
<feature type="region of interest" description="Disordered" evidence="1">
    <location>
        <begin position="76"/>
        <end position="128"/>
    </location>
</feature>
<feature type="compositionally biased region" description="Low complexity" evidence="1">
    <location>
        <begin position="76"/>
        <end position="89"/>
    </location>
</feature>
<protein>
    <submittedName>
        <fullName evidence="2">Uncharacterized protein</fullName>
    </submittedName>
</protein>
<feature type="region of interest" description="Disordered" evidence="1">
    <location>
        <begin position="1"/>
        <end position="34"/>
    </location>
</feature>
<feature type="compositionally biased region" description="Low complexity" evidence="1">
    <location>
        <begin position="1"/>
        <end position="21"/>
    </location>
</feature>
<name>A0A1H5Q734_9PSEU</name>